<gene>
    <name evidence="4" type="ORF">HMPREF9020_00663</name>
</gene>
<dbReference type="RefSeq" id="WP_040590563.1">
    <property type="nucleotide sequence ID" value="NZ_GG770225.1"/>
</dbReference>
<dbReference type="HOGENOM" id="CLU_025050_0_0_11"/>
<reference evidence="4 5" key="1">
    <citation type="submission" date="2012-01" db="EMBL/GenBank/DDBJ databases">
        <title>The Genome Sequence of Scardovia inopinata F0304.</title>
        <authorList>
            <consortium name="The Broad Institute Genome Sequencing Platform"/>
            <person name="Earl A."/>
            <person name="Ward D."/>
            <person name="Feldgarden M."/>
            <person name="Gevers D."/>
            <person name="Izard J."/>
            <person name="Baranova O.V."/>
            <person name="Blanton J.M."/>
            <person name="Tanner A.C."/>
            <person name="Dewhirst F.E."/>
            <person name="Young S.K."/>
            <person name="Zeng Q."/>
            <person name="Gargeya S."/>
            <person name="Fitzgerald M."/>
            <person name="Haas B."/>
            <person name="Abouelleil A."/>
            <person name="Alvarado L."/>
            <person name="Arachchi H.M."/>
            <person name="Berlin A."/>
            <person name="Chapman S.B."/>
            <person name="Gearin G."/>
            <person name="Goldberg J."/>
            <person name="Griggs A."/>
            <person name="Gujja S."/>
            <person name="Hansen M."/>
            <person name="Heiman D."/>
            <person name="Howarth C."/>
            <person name="Larimer J."/>
            <person name="Lui A."/>
            <person name="MacDonald P.J."/>
            <person name="McCowen C."/>
            <person name="Montmayeur A."/>
            <person name="Murphy C."/>
            <person name="Neiman D."/>
            <person name="Pearson M."/>
            <person name="Priest M."/>
            <person name="Roberts A."/>
            <person name="Saif S."/>
            <person name="Shea T."/>
            <person name="Sisk P."/>
            <person name="Stolte C."/>
            <person name="Sykes S."/>
            <person name="Wortman J."/>
            <person name="Nusbaum C."/>
            <person name="Birren B."/>
        </authorList>
    </citation>
    <scope>NUCLEOTIDE SEQUENCE [LARGE SCALE GENOMIC DNA]</scope>
    <source>
        <strain evidence="4 5">F0304</strain>
    </source>
</reference>
<dbReference type="Pfam" id="PF15615">
    <property type="entry name" value="TerB_C"/>
    <property type="match status" value="1"/>
</dbReference>
<feature type="domain" description="TerB-C" evidence="3">
    <location>
        <begin position="361"/>
        <end position="528"/>
    </location>
</feature>
<dbReference type="Pfam" id="PF13208">
    <property type="entry name" value="TerB_N"/>
    <property type="match status" value="1"/>
</dbReference>
<evidence type="ECO:0000313" key="5">
    <source>
        <dbReference type="Proteomes" id="UP000005777"/>
    </source>
</evidence>
<dbReference type="InterPro" id="IPR028932">
    <property type="entry name" value="TerB-C"/>
</dbReference>
<feature type="compositionally biased region" description="Basic and acidic residues" evidence="1">
    <location>
        <begin position="420"/>
        <end position="435"/>
    </location>
</feature>
<evidence type="ECO:0008006" key="6">
    <source>
        <dbReference type="Google" id="ProtNLM"/>
    </source>
</evidence>
<organism evidence="4 5">
    <name type="scientific">Scardovia inopinata F0304</name>
    <dbReference type="NCBI Taxonomy" id="641146"/>
    <lineage>
        <taxon>Bacteria</taxon>
        <taxon>Bacillati</taxon>
        <taxon>Actinomycetota</taxon>
        <taxon>Actinomycetes</taxon>
        <taxon>Bifidobacteriales</taxon>
        <taxon>Bifidobacteriaceae</taxon>
        <taxon>Scardovia</taxon>
    </lineage>
</organism>
<dbReference type="InterPro" id="IPR025266">
    <property type="entry name" value="TerB_N"/>
</dbReference>
<protein>
    <recommendedName>
        <fullName evidence="6">TerB-C domain-containing protein</fullName>
    </recommendedName>
</protein>
<comment type="caution">
    <text evidence="4">The sequence shown here is derived from an EMBL/GenBank/DDBJ whole genome shotgun (WGS) entry which is preliminary data.</text>
</comment>
<feature type="domain" description="TerB N-terminal" evidence="2">
    <location>
        <begin position="26"/>
        <end position="212"/>
    </location>
</feature>
<name>W5IJ26_SCAIO</name>
<evidence type="ECO:0000259" key="2">
    <source>
        <dbReference type="Pfam" id="PF13208"/>
    </source>
</evidence>
<sequence>MSGEKIYRDVPISDRPDRPVSLDRPIHRIPHQIRAIRSLQISFERPFPQERESVFVHQAQLLHSYEDDFYYPYQVIHYYPTFASLTDEELRGYVGWRTRLRKGQGQAESLTYAYLYIYEIINQIGISEPRDGFSQLTDFFSLYGSWDPHILKFKDQWLQDYVVYYQLDSQLLPPGWDLAWDQELWAFEHPFQADDKTLSAATMAASGLNLAAKSVYKKHGDLLDAALHVMAGVFRQMTDHYSRRRKNSLFTDYFGSKGTVPYDIFETVPLYKTKKYKNRDYDYAVDRDRIFHSSHGWWSVTGYDHPRGRNIKMHKLVDNLDRCIRLHYNLTRASERIPQLPAWMNKIINDELVRWDQHLAALRRQTVTVDLSQLESIRSDAAVTRDKLIVEEETDAPAEADGVDRTMSQAANFQAADFDMQEHCPGADRKGRAEENGQPGEEGLRTSEDKEDKEESISSGPALLNPQEVRLLSCLLRGDSLDWVKHEGEAVSLLVDSINTKLYDQFLDTVIEGDDSPQIIEDYRDDVESLIAMIE</sequence>
<proteinExistence type="predicted"/>
<feature type="compositionally biased region" description="Basic and acidic residues" evidence="1">
    <location>
        <begin position="442"/>
        <end position="456"/>
    </location>
</feature>
<dbReference type="Proteomes" id="UP000005777">
    <property type="component" value="Unassembled WGS sequence"/>
</dbReference>
<evidence type="ECO:0000313" key="4">
    <source>
        <dbReference type="EMBL" id="EFG27031.2"/>
    </source>
</evidence>
<dbReference type="EMBL" id="ADCX01000003">
    <property type="protein sequence ID" value="EFG27031.2"/>
    <property type="molecule type" value="Genomic_DNA"/>
</dbReference>
<evidence type="ECO:0000256" key="1">
    <source>
        <dbReference type="SAM" id="MobiDB-lite"/>
    </source>
</evidence>
<feature type="region of interest" description="Disordered" evidence="1">
    <location>
        <begin position="417"/>
        <end position="462"/>
    </location>
</feature>
<keyword evidence="5" id="KW-1185">Reference proteome</keyword>
<accession>W5IJ26</accession>
<dbReference type="eggNOG" id="ENOG502ZCFF">
    <property type="taxonomic scope" value="Bacteria"/>
</dbReference>
<dbReference type="AlphaFoldDB" id="W5IJ26"/>
<evidence type="ECO:0000259" key="3">
    <source>
        <dbReference type="Pfam" id="PF15615"/>
    </source>
</evidence>